<dbReference type="Pfam" id="PF22600">
    <property type="entry name" value="MTPAP-like_central"/>
    <property type="match status" value="1"/>
</dbReference>
<feature type="domain" description="PAP-associated" evidence="8">
    <location>
        <begin position="179"/>
        <end position="211"/>
    </location>
</feature>
<sequence length="245" mass="27974">MRELYDRLLPTQQSEARRKELIVKLERLFNEEWPGHVIKVHVFGSSGNLLCTDESDVDICITTDAKEMEGVCLIADLLARNGMQKVICVSTAKVPIVKIWDPELRLSCDMNVNNPLALENTRMIKTYVQIDPRVRPLAMIVKHWTKRRIVNDAEPHASCTASTAPTTAYEAASEGRVRKFYGHEFDYDKHVVSVRNGKQISKIEKKWHLANNNTLGSWRNVASSLSFRKKRNEYGNGHLRSPDQS</sequence>
<dbReference type="PANTHER" id="PTHR12271">
    <property type="entry name" value="POLY A POLYMERASE CID PAP -RELATED"/>
    <property type="match status" value="1"/>
</dbReference>
<organism evidence="10 11">
    <name type="scientific">Glarea lozoyensis (strain ATCC 74030 / MF5533)</name>
    <dbReference type="NCBI Taxonomy" id="1104152"/>
    <lineage>
        <taxon>Eukaryota</taxon>
        <taxon>Fungi</taxon>
        <taxon>Dikarya</taxon>
        <taxon>Ascomycota</taxon>
        <taxon>Pezizomycotina</taxon>
        <taxon>Leotiomycetes</taxon>
        <taxon>Helotiales</taxon>
        <taxon>Helotiaceae</taxon>
        <taxon>Glarea</taxon>
    </lineage>
</organism>
<evidence type="ECO:0000256" key="5">
    <source>
        <dbReference type="ARBA" id="ARBA00022679"/>
    </source>
</evidence>
<feature type="domain" description="Poly(A) RNA polymerase mitochondrial-like central palm" evidence="9">
    <location>
        <begin position="1"/>
        <end position="129"/>
    </location>
</feature>
<dbReference type="InParanoid" id="H0EL67"/>
<keyword evidence="7" id="KW-0460">Magnesium</keyword>
<dbReference type="PANTHER" id="PTHR12271:SF113">
    <property type="entry name" value="POLY(A) RNA POLYMERASE CID11"/>
    <property type="match status" value="1"/>
</dbReference>
<keyword evidence="6" id="KW-0479">Metal-binding</keyword>
<dbReference type="HOGENOM" id="CLU_1133676_0_0_1"/>
<comment type="cofactor">
    <cofactor evidence="2">
        <name>Mg(2+)</name>
        <dbReference type="ChEBI" id="CHEBI:18420"/>
    </cofactor>
</comment>
<evidence type="ECO:0000256" key="7">
    <source>
        <dbReference type="ARBA" id="ARBA00022842"/>
    </source>
</evidence>
<evidence type="ECO:0000259" key="9">
    <source>
        <dbReference type="Pfam" id="PF22600"/>
    </source>
</evidence>
<keyword evidence="11" id="KW-1185">Reference proteome</keyword>
<dbReference type="GO" id="GO:0046872">
    <property type="term" value="F:metal ion binding"/>
    <property type="evidence" value="ECO:0007669"/>
    <property type="project" value="UniProtKB-KW"/>
</dbReference>
<dbReference type="OrthoDB" id="2274644at2759"/>
<evidence type="ECO:0000256" key="6">
    <source>
        <dbReference type="ARBA" id="ARBA00022723"/>
    </source>
</evidence>
<dbReference type="GO" id="GO:0010605">
    <property type="term" value="P:negative regulation of macromolecule metabolic process"/>
    <property type="evidence" value="ECO:0007669"/>
    <property type="project" value="UniProtKB-ARBA"/>
</dbReference>
<evidence type="ECO:0000313" key="10">
    <source>
        <dbReference type="EMBL" id="EHL00696.1"/>
    </source>
</evidence>
<comment type="cofactor">
    <cofactor evidence="1">
        <name>Mn(2+)</name>
        <dbReference type="ChEBI" id="CHEBI:29035"/>
    </cofactor>
</comment>
<evidence type="ECO:0000259" key="8">
    <source>
        <dbReference type="Pfam" id="PF03828"/>
    </source>
</evidence>
<dbReference type="SUPFAM" id="SSF81631">
    <property type="entry name" value="PAP/OAS1 substrate-binding domain"/>
    <property type="match status" value="1"/>
</dbReference>
<dbReference type="Gene3D" id="3.30.460.10">
    <property type="entry name" value="Beta Polymerase, domain 2"/>
    <property type="match status" value="1"/>
</dbReference>
<dbReference type="InterPro" id="IPR054708">
    <property type="entry name" value="MTPAP-like_central"/>
</dbReference>
<evidence type="ECO:0000256" key="4">
    <source>
        <dbReference type="ARBA" id="ARBA00012388"/>
    </source>
</evidence>
<dbReference type="InterPro" id="IPR043519">
    <property type="entry name" value="NT_sf"/>
</dbReference>
<dbReference type="EC" id="2.7.7.19" evidence="4"/>
<accession>H0EL67</accession>
<dbReference type="AlphaFoldDB" id="H0EL67"/>
<protein>
    <recommendedName>
        <fullName evidence="4">polynucleotide adenylyltransferase</fullName>
        <ecNumber evidence="4">2.7.7.19</ecNumber>
    </recommendedName>
</protein>
<dbReference type="Proteomes" id="UP000005446">
    <property type="component" value="Unassembled WGS sequence"/>
</dbReference>
<dbReference type="SUPFAM" id="SSF81301">
    <property type="entry name" value="Nucleotidyltransferase"/>
    <property type="match status" value="1"/>
</dbReference>
<keyword evidence="5" id="KW-0808">Transferase</keyword>
<evidence type="ECO:0000256" key="2">
    <source>
        <dbReference type="ARBA" id="ARBA00001946"/>
    </source>
</evidence>
<reference evidence="10 11" key="1">
    <citation type="journal article" date="2012" name="Eukaryot. Cell">
        <title>Genome sequence of the fungus Glarea lozoyensis: the first genome sequence of a species from the Helotiaceae family.</title>
        <authorList>
            <person name="Youssar L."/>
            <person name="Gruening B.A."/>
            <person name="Erxleben A."/>
            <person name="Guenther S."/>
            <person name="Huettel W."/>
        </authorList>
    </citation>
    <scope>NUCLEOTIDE SEQUENCE [LARGE SCALE GENOMIC DNA]</scope>
    <source>
        <strain evidence="11">ATCC 74030 / MF5533</strain>
    </source>
</reference>
<comment type="caution">
    <text evidence="10">The sequence shown here is derived from an EMBL/GenBank/DDBJ whole genome shotgun (WGS) entry which is preliminary data.</text>
</comment>
<evidence type="ECO:0000313" key="11">
    <source>
        <dbReference type="Proteomes" id="UP000005446"/>
    </source>
</evidence>
<proteinExistence type="inferred from homology"/>
<dbReference type="GO" id="GO:0031123">
    <property type="term" value="P:RNA 3'-end processing"/>
    <property type="evidence" value="ECO:0007669"/>
    <property type="project" value="TreeGrafter"/>
</dbReference>
<evidence type="ECO:0000256" key="3">
    <source>
        <dbReference type="ARBA" id="ARBA00008593"/>
    </source>
</evidence>
<dbReference type="EMBL" id="AGUE01000074">
    <property type="protein sequence ID" value="EHL00696.1"/>
    <property type="molecule type" value="Genomic_DNA"/>
</dbReference>
<name>H0EL67_GLAL7</name>
<dbReference type="Gene3D" id="1.10.1410.10">
    <property type="match status" value="1"/>
</dbReference>
<dbReference type="InterPro" id="IPR002058">
    <property type="entry name" value="PAP_assoc"/>
</dbReference>
<dbReference type="Pfam" id="PF03828">
    <property type="entry name" value="PAP_assoc"/>
    <property type="match status" value="1"/>
</dbReference>
<dbReference type="GO" id="GO:1990817">
    <property type="term" value="F:poly(A) RNA polymerase activity"/>
    <property type="evidence" value="ECO:0007669"/>
    <property type="project" value="UniProtKB-EC"/>
</dbReference>
<gene>
    <name evidence="10" type="ORF">M7I_3326</name>
</gene>
<evidence type="ECO:0000256" key="1">
    <source>
        <dbReference type="ARBA" id="ARBA00001936"/>
    </source>
</evidence>
<comment type="similarity">
    <text evidence="3">Belongs to the DNA polymerase type-B-like family.</text>
</comment>
<dbReference type="CDD" id="cd05402">
    <property type="entry name" value="NT_PAP_TUTase"/>
    <property type="match status" value="1"/>
</dbReference>